<dbReference type="Proteomes" id="UP001519363">
    <property type="component" value="Unassembled WGS sequence"/>
</dbReference>
<protein>
    <submittedName>
        <fullName evidence="2">Uncharacterized protein</fullName>
    </submittedName>
</protein>
<dbReference type="EMBL" id="JAGIOO010000001">
    <property type="protein sequence ID" value="MBP2472424.1"/>
    <property type="molecule type" value="Genomic_DNA"/>
</dbReference>
<comment type="caution">
    <text evidence="2">The sequence shown here is derived from an EMBL/GenBank/DDBJ whole genome shotgun (WGS) entry which is preliminary data.</text>
</comment>
<evidence type="ECO:0000256" key="1">
    <source>
        <dbReference type="SAM" id="MobiDB-lite"/>
    </source>
</evidence>
<proteinExistence type="predicted"/>
<name>A0ABS5A746_9PSEU</name>
<evidence type="ECO:0000313" key="2">
    <source>
        <dbReference type="EMBL" id="MBP2472424.1"/>
    </source>
</evidence>
<evidence type="ECO:0000313" key="3">
    <source>
        <dbReference type="Proteomes" id="UP001519363"/>
    </source>
</evidence>
<reference evidence="2 3" key="1">
    <citation type="submission" date="2021-03" db="EMBL/GenBank/DDBJ databases">
        <title>Sequencing the genomes of 1000 actinobacteria strains.</title>
        <authorList>
            <person name="Klenk H.-P."/>
        </authorList>
    </citation>
    <scope>NUCLEOTIDE SEQUENCE [LARGE SCALE GENOMIC DNA]</scope>
    <source>
        <strain evidence="2 3">DSM 44580</strain>
    </source>
</reference>
<accession>A0ABS5A746</accession>
<organism evidence="2 3">
    <name type="scientific">Crossiella equi</name>
    <dbReference type="NCBI Taxonomy" id="130796"/>
    <lineage>
        <taxon>Bacteria</taxon>
        <taxon>Bacillati</taxon>
        <taxon>Actinomycetota</taxon>
        <taxon>Actinomycetes</taxon>
        <taxon>Pseudonocardiales</taxon>
        <taxon>Pseudonocardiaceae</taxon>
        <taxon>Crossiella</taxon>
    </lineage>
</organism>
<sequence>MPGTGLVRDAPRRAPKLWQDSKRLVGLTSAEEPEQPN</sequence>
<gene>
    <name evidence="2" type="ORF">JOF53_001296</name>
</gene>
<feature type="region of interest" description="Disordered" evidence="1">
    <location>
        <begin position="1"/>
        <end position="37"/>
    </location>
</feature>
<keyword evidence="3" id="KW-1185">Reference proteome</keyword>